<evidence type="ECO:0000256" key="3">
    <source>
        <dbReference type="ARBA" id="ARBA00022737"/>
    </source>
</evidence>
<protein>
    <recommendedName>
        <fullName evidence="10">PGG domain-containing protein</fullName>
    </recommendedName>
</protein>
<feature type="transmembrane region" description="Helical" evidence="9">
    <location>
        <begin position="666"/>
        <end position="687"/>
    </location>
</feature>
<evidence type="ECO:0000256" key="5">
    <source>
        <dbReference type="ARBA" id="ARBA00023043"/>
    </source>
</evidence>
<evidence type="ECO:0000256" key="6">
    <source>
        <dbReference type="ARBA" id="ARBA00023136"/>
    </source>
</evidence>
<reference evidence="11 12" key="1">
    <citation type="journal article" date="2023" name="G3 (Bethesda)">
        <title>A haplotype-resolved chromosome-scale genome for Quercus rubra L. provides insights into the genetics of adaptive traits for red oak species.</title>
        <authorList>
            <person name="Kapoor B."/>
            <person name="Jenkins J."/>
            <person name="Schmutz J."/>
            <person name="Zhebentyayeva T."/>
            <person name="Kuelheim C."/>
            <person name="Coggeshall M."/>
            <person name="Heim C."/>
            <person name="Lasky J.R."/>
            <person name="Leites L."/>
            <person name="Islam-Faridi N."/>
            <person name="Romero-Severson J."/>
            <person name="DeLeo V.L."/>
            <person name="Lucas S.M."/>
            <person name="Lazic D."/>
            <person name="Gailing O."/>
            <person name="Carlson J."/>
            <person name="Staton M."/>
        </authorList>
    </citation>
    <scope>NUCLEOTIDE SEQUENCE [LARGE SCALE GENOMIC DNA]</scope>
    <source>
        <strain evidence="11">Pseudo-F2</strain>
    </source>
</reference>
<dbReference type="Pfam" id="PF13962">
    <property type="entry name" value="PGG"/>
    <property type="match status" value="1"/>
</dbReference>
<keyword evidence="12" id="KW-1185">Reference proteome</keyword>
<feature type="region of interest" description="Disordered" evidence="8">
    <location>
        <begin position="632"/>
        <end position="655"/>
    </location>
</feature>
<dbReference type="Proteomes" id="UP001324115">
    <property type="component" value="Unassembled WGS sequence"/>
</dbReference>
<comment type="caution">
    <text evidence="11">The sequence shown here is derived from an EMBL/GenBank/DDBJ whole genome shotgun (WGS) entry which is preliminary data.</text>
</comment>
<feature type="domain" description="PGG" evidence="10">
    <location>
        <begin position="665"/>
        <end position="739"/>
    </location>
</feature>
<evidence type="ECO:0000256" key="4">
    <source>
        <dbReference type="ARBA" id="ARBA00022989"/>
    </source>
</evidence>
<dbReference type="Pfam" id="PF12796">
    <property type="entry name" value="Ank_2"/>
    <property type="match status" value="3"/>
</dbReference>
<keyword evidence="3" id="KW-0677">Repeat</keyword>
<keyword evidence="5 7" id="KW-0040">ANK repeat</keyword>
<feature type="transmembrane region" description="Helical" evidence="9">
    <location>
        <begin position="707"/>
        <end position="733"/>
    </location>
</feature>
<evidence type="ECO:0000256" key="2">
    <source>
        <dbReference type="ARBA" id="ARBA00022692"/>
    </source>
</evidence>
<dbReference type="InterPro" id="IPR002110">
    <property type="entry name" value="Ankyrin_rpt"/>
</dbReference>
<dbReference type="SMART" id="SM00248">
    <property type="entry name" value="ANK"/>
    <property type="match status" value="7"/>
</dbReference>
<feature type="repeat" description="ANK" evidence="7">
    <location>
        <begin position="447"/>
        <end position="468"/>
    </location>
</feature>
<dbReference type="PANTHER" id="PTHR24186:SF50">
    <property type="entry name" value="ANKYRIN REPEAT-CONTAINING PROTEIN ITN1-LIKE ISOFORM X1"/>
    <property type="match status" value="1"/>
</dbReference>
<dbReference type="Gene3D" id="1.25.40.20">
    <property type="entry name" value="Ankyrin repeat-containing domain"/>
    <property type="match status" value="2"/>
</dbReference>
<evidence type="ECO:0000313" key="11">
    <source>
        <dbReference type="EMBL" id="KAK4545399.1"/>
    </source>
</evidence>
<keyword evidence="4 9" id="KW-1133">Transmembrane helix</keyword>
<gene>
    <name evidence="11" type="ORF">RGQ29_032941</name>
</gene>
<dbReference type="SUPFAM" id="SSF48403">
    <property type="entry name" value="Ankyrin repeat"/>
    <property type="match status" value="2"/>
</dbReference>
<feature type="repeat" description="ANK" evidence="7">
    <location>
        <begin position="270"/>
        <end position="292"/>
    </location>
</feature>
<evidence type="ECO:0000256" key="7">
    <source>
        <dbReference type="PROSITE-ProRule" id="PRU00023"/>
    </source>
</evidence>
<sequence>MFFSLSSPPSFYTLISPPKSALFTRLPYFFPLPLSFLRTTPHSYTTSQFNHCTSESYEFLSSHLFVLLLENPRLAFILLALLKKSNKIKLYLARIFFFFHTARQIDNRLWKEEGKTDRMNPAEVFQATNSTGDSSFFEKDSNSSILKVTIKKNTAPTRKDGMNPDVFRATSTGDLSFFEKASNSDLHERTPEKNTVLHVALQFKKFDAAKKILDLSPSLALRTNTKGNTPLHVAAMVGASSLVKILIEKAKKERDVEANDQQLLSMVNLDGDTALHIAVRYGNFDVVKELINETDTAGLAKKENNARESALFLAVDRQDYVMASHIIEKAQDCSYAGRHGMNVLHALVIHTSSYSNKGDFLPKLLKLWEKFEPEGKGRVLIMAVVWFFHMLCLKPLPQCLTRHQAVDRIDSLRCLSQLLAVVENFPEAFVERVVEKWPCSIEEGDDSGWTPLHIAAHLGNEKFVKLLLAKYKSPAYVRNTEGLSALHIAAKEDNDDVMKELMEACPDMYELLDKKGRNALHAAAESGGWATFLFFQNKPEFEGLINQQDEDGNTPTNLAAKNGHIYSKDEFGEGRLVALNATNKEGFTTMDSILLRRTLGSRATTKVWSEGARPSLRGVLLKMGIRKLDPRKKSEMAGDGNVKDNGNDKGKGMSQSVLKKGMKDTVVATLIATVTFTAAFTVPGGFIQNGSVDEGLAVLSNRTAFRVFLIANTLAFGLSITSLLVHFLASAMIKGVYFHRKMTVTREIFYPNT</sequence>
<evidence type="ECO:0000256" key="8">
    <source>
        <dbReference type="SAM" id="MobiDB-lite"/>
    </source>
</evidence>
<evidence type="ECO:0000259" key="10">
    <source>
        <dbReference type="Pfam" id="PF13962"/>
    </source>
</evidence>
<keyword evidence="2 9" id="KW-0812">Transmembrane</keyword>
<keyword evidence="6 9" id="KW-0472">Membrane</keyword>
<evidence type="ECO:0000256" key="9">
    <source>
        <dbReference type="SAM" id="Phobius"/>
    </source>
</evidence>
<accession>A0AAN7DUI9</accession>
<organism evidence="11 12">
    <name type="scientific">Quercus rubra</name>
    <name type="common">Northern red oak</name>
    <name type="synonym">Quercus borealis</name>
    <dbReference type="NCBI Taxonomy" id="3512"/>
    <lineage>
        <taxon>Eukaryota</taxon>
        <taxon>Viridiplantae</taxon>
        <taxon>Streptophyta</taxon>
        <taxon>Embryophyta</taxon>
        <taxon>Tracheophyta</taxon>
        <taxon>Spermatophyta</taxon>
        <taxon>Magnoliopsida</taxon>
        <taxon>eudicotyledons</taxon>
        <taxon>Gunneridae</taxon>
        <taxon>Pentapetalae</taxon>
        <taxon>rosids</taxon>
        <taxon>fabids</taxon>
        <taxon>Fagales</taxon>
        <taxon>Fagaceae</taxon>
        <taxon>Quercus</taxon>
    </lineage>
</organism>
<dbReference type="PANTHER" id="PTHR24186">
    <property type="entry name" value="PROTEIN PHOSPHATASE 1 REGULATORY SUBUNIT"/>
    <property type="match status" value="1"/>
</dbReference>
<evidence type="ECO:0000313" key="12">
    <source>
        <dbReference type="Proteomes" id="UP001324115"/>
    </source>
</evidence>
<feature type="repeat" description="ANK" evidence="7">
    <location>
        <begin position="481"/>
        <end position="503"/>
    </location>
</feature>
<dbReference type="AlphaFoldDB" id="A0AAN7DUI9"/>
<feature type="compositionally biased region" description="Basic and acidic residues" evidence="8">
    <location>
        <begin position="632"/>
        <end position="651"/>
    </location>
</feature>
<name>A0AAN7DUI9_QUERU</name>
<dbReference type="InterPro" id="IPR036770">
    <property type="entry name" value="Ankyrin_rpt-contain_sf"/>
</dbReference>
<evidence type="ECO:0000256" key="1">
    <source>
        <dbReference type="ARBA" id="ARBA00004141"/>
    </source>
</evidence>
<dbReference type="InterPro" id="IPR026961">
    <property type="entry name" value="PGG_dom"/>
</dbReference>
<proteinExistence type="predicted"/>
<comment type="subcellular location">
    <subcellularLocation>
        <location evidence="1">Membrane</location>
        <topology evidence="1">Multi-pass membrane protein</topology>
    </subcellularLocation>
</comment>
<feature type="repeat" description="ANK" evidence="7">
    <location>
        <begin position="226"/>
        <end position="249"/>
    </location>
</feature>
<dbReference type="EMBL" id="JAXUIC010000277">
    <property type="protein sequence ID" value="KAK4545399.1"/>
    <property type="molecule type" value="Genomic_DNA"/>
</dbReference>
<dbReference type="GO" id="GO:0005886">
    <property type="term" value="C:plasma membrane"/>
    <property type="evidence" value="ECO:0007669"/>
    <property type="project" value="TreeGrafter"/>
</dbReference>
<dbReference type="PROSITE" id="PS50088">
    <property type="entry name" value="ANK_REPEAT"/>
    <property type="match status" value="4"/>
</dbReference>
<dbReference type="PROSITE" id="PS50297">
    <property type="entry name" value="ANK_REP_REGION"/>
    <property type="match status" value="4"/>
</dbReference>